<protein>
    <submittedName>
        <fullName evidence="2">SDR family oxidoreductase</fullName>
    </submittedName>
</protein>
<dbReference type="Proteomes" id="UP001165584">
    <property type="component" value="Unassembled WGS sequence"/>
</dbReference>
<dbReference type="EMBL" id="JANLCM010000001">
    <property type="protein sequence ID" value="MCS5716532.1"/>
    <property type="molecule type" value="Genomic_DNA"/>
</dbReference>
<dbReference type="InterPro" id="IPR036291">
    <property type="entry name" value="NAD(P)-bd_dom_sf"/>
</dbReference>
<gene>
    <name evidence="2" type="ORF">N1027_00090</name>
</gene>
<reference evidence="2" key="1">
    <citation type="submission" date="2022-08" db="EMBL/GenBank/DDBJ databases">
        <authorList>
            <person name="Deng Y."/>
            <person name="Han X.-F."/>
            <person name="Zhang Y.-Q."/>
        </authorList>
    </citation>
    <scope>NUCLEOTIDE SEQUENCE</scope>
    <source>
        <strain evidence="2">CPCC 205763</strain>
    </source>
</reference>
<evidence type="ECO:0000313" key="2">
    <source>
        <dbReference type="EMBL" id="MCS5716532.1"/>
    </source>
</evidence>
<dbReference type="RefSeq" id="WP_259503654.1">
    <property type="nucleotide sequence ID" value="NZ_JANLCM010000001.1"/>
</dbReference>
<feature type="domain" description="NAD(P)-binding" evidence="1">
    <location>
        <begin position="43"/>
        <end position="170"/>
    </location>
</feature>
<organism evidence="2 3">
    <name type="scientific">Herbiconiux aconitum</name>
    <dbReference type="NCBI Taxonomy" id="2970913"/>
    <lineage>
        <taxon>Bacteria</taxon>
        <taxon>Bacillati</taxon>
        <taxon>Actinomycetota</taxon>
        <taxon>Actinomycetes</taxon>
        <taxon>Micrococcales</taxon>
        <taxon>Microbacteriaceae</taxon>
        <taxon>Herbiconiux</taxon>
    </lineage>
</organism>
<evidence type="ECO:0000313" key="3">
    <source>
        <dbReference type="Proteomes" id="UP001165584"/>
    </source>
</evidence>
<dbReference type="InterPro" id="IPR051207">
    <property type="entry name" value="ComplexI_NDUFA9_subunit"/>
</dbReference>
<keyword evidence="3" id="KW-1185">Reference proteome</keyword>
<dbReference type="Gene3D" id="3.40.50.720">
    <property type="entry name" value="NAD(P)-binding Rossmann-like Domain"/>
    <property type="match status" value="1"/>
</dbReference>
<dbReference type="SUPFAM" id="SSF51735">
    <property type="entry name" value="NAD(P)-binding Rossmann-fold domains"/>
    <property type="match status" value="1"/>
</dbReference>
<sequence>MKIVVIGATGLIGTQLVAVLQRAGHAVVAGSRANGIDAVSGTGIVRAVAGADVVVDVMNVPERDGDEARRLFVDASTTLLRAEADAGVGHHIVLSVVGVDRAHGDGYFRAKAAQEEAVESGGVPYTIVRATQFYEFAHQIAAWNTVEDTVRLPGRAMRPVASGDVTAALVRVAGAAPVEAAVEVAGPEVIPLDDFVRRVLLKDHDERYVFTAADAQPIGFNLDGELLLPGPDASISPTTLESWLHRDHVDVTVA</sequence>
<dbReference type="PANTHER" id="PTHR12126:SF11">
    <property type="entry name" value="NADH DEHYDROGENASE [UBIQUINONE] 1 ALPHA SUBCOMPLEX SUBUNIT 9, MITOCHONDRIAL"/>
    <property type="match status" value="1"/>
</dbReference>
<comment type="caution">
    <text evidence="2">The sequence shown here is derived from an EMBL/GenBank/DDBJ whole genome shotgun (WGS) entry which is preliminary data.</text>
</comment>
<proteinExistence type="predicted"/>
<dbReference type="PANTHER" id="PTHR12126">
    <property type="entry name" value="NADH-UBIQUINONE OXIDOREDUCTASE 39 KDA SUBUNIT-RELATED"/>
    <property type="match status" value="1"/>
</dbReference>
<evidence type="ECO:0000259" key="1">
    <source>
        <dbReference type="Pfam" id="PF13460"/>
    </source>
</evidence>
<accession>A0ABT2GJY7</accession>
<name>A0ABT2GJY7_9MICO</name>
<dbReference type="Pfam" id="PF13460">
    <property type="entry name" value="NAD_binding_10"/>
    <property type="match status" value="1"/>
</dbReference>
<dbReference type="InterPro" id="IPR016040">
    <property type="entry name" value="NAD(P)-bd_dom"/>
</dbReference>